<evidence type="ECO:0000313" key="2">
    <source>
        <dbReference type="Proteomes" id="UP001595683"/>
    </source>
</evidence>
<dbReference type="Proteomes" id="UP001595683">
    <property type="component" value="Unassembled WGS sequence"/>
</dbReference>
<evidence type="ECO:0008006" key="3">
    <source>
        <dbReference type="Google" id="ProtNLM"/>
    </source>
</evidence>
<protein>
    <recommendedName>
        <fullName evidence="3">CDP-glycerol glycerophosphotransferase (TagB/SpsB family)</fullName>
    </recommendedName>
</protein>
<dbReference type="RefSeq" id="WP_191322502.1">
    <property type="nucleotide sequence ID" value="NZ_BMZP01000001.1"/>
</dbReference>
<reference evidence="2" key="1">
    <citation type="journal article" date="2019" name="Int. J. Syst. Evol. Microbiol.">
        <title>The Global Catalogue of Microorganisms (GCM) 10K type strain sequencing project: providing services to taxonomists for standard genome sequencing and annotation.</title>
        <authorList>
            <consortium name="The Broad Institute Genomics Platform"/>
            <consortium name="The Broad Institute Genome Sequencing Center for Infectious Disease"/>
            <person name="Wu L."/>
            <person name="Ma J."/>
        </authorList>
    </citation>
    <scope>NUCLEOTIDE SEQUENCE [LARGE SCALE GENOMIC DNA]</scope>
    <source>
        <strain evidence="2">KCTC 42224</strain>
    </source>
</reference>
<name>A0ABV7V2U6_9SPHN</name>
<organism evidence="1 2">
    <name type="scientific">Novosphingobium pokkalii</name>
    <dbReference type="NCBI Taxonomy" id="1770194"/>
    <lineage>
        <taxon>Bacteria</taxon>
        <taxon>Pseudomonadati</taxon>
        <taxon>Pseudomonadota</taxon>
        <taxon>Alphaproteobacteria</taxon>
        <taxon>Sphingomonadales</taxon>
        <taxon>Sphingomonadaceae</taxon>
        <taxon>Novosphingobium</taxon>
    </lineage>
</organism>
<dbReference type="InterPro" id="IPR043148">
    <property type="entry name" value="TagF_C"/>
</dbReference>
<dbReference type="EMBL" id="JBHRYE010000011">
    <property type="protein sequence ID" value="MFC3671232.1"/>
    <property type="molecule type" value="Genomic_DNA"/>
</dbReference>
<comment type="caution">
    <text evidence="1">The sequence shown here is derived from an EMBL/GenBank/DDBJ whole genome shotgun (WGS) entry which is preliminary data.</text>
</comment>
<keyword evidence="2" id="KW-1185">Reference proteome</keyword>
<sequence length="398" mass="43725">MADDILFLFNHDAPHQVAHIAGITRALVEMGADSRADGRTITCATATAAIRERVESILGPAAAHVAWYDLALPAWLEAALALPNTVAPVRRVMRLRHHAARINAARVVVSAERTCLSIREGHGKARFAYVPHGAGDRMVSYHPEKGGFDRILVSGHKTAREMVARGVAPAERLRVIGYPKFDTIDLSQYKKLFENDNPVLVYNPHFDPLLSSWYDHGPALLDWFASDAGHGYNLIFAPHIMLFAKKLHISLEYRTARLRPDIAPRWKAAPNILIDTGSTALVDMTYTLAAHAYIGDVSSQVYEFLVRPRPLLFLDAFSHDPRSREGAYPAWQAGDVARDAAGLAALIPGAWQRHETHRPVQEAIFADTVSHQPGHPAVQRAAEALRELASADAASLPA</sequence>
<accession>A0ABV7V2U6</accession>
<gene>
    <name evidence="1" type="ORF">ACFOOT_07340</name>
</gene>
<dbReference type="Gene3D" id="3.40.50.12580">
    <property type="match status" value="1"/>
</dbReference>
<proteinExistence type="predicted"/>
<evidence type="ECO:0000313" key="1">
    <source>
        <dbReference type="EMBL" id="MFC3671232.1"/>
    </source>
</evidence>